<keyword evidence="1" id="KW-0732">Signal</keyword>
<feature type="domain" description="Glycoside hydrolase family 2 catalytic" evidence="2">
    <location>
        <begin position="282"/>
        <end position="360"/>
    </location>
</feature>
<sequence>MWHILRLLGFLPPALSWGKWCGKHYELGAPDTPPAPESYFAHPTTSKVDLLDFRCTSSSSIYLVGDETDRPSVILDANITRDVGKPYERHRGEDLAVQIRLDGHVCAATIIGVGSMGVEVYLALDDLQPRLEPYTISCIASGYGVTFEDDASLLYLPDTEGSASFDADENPGPPKHWTSAIWDTSMYWASWVTSGLPSSTLSSRLFGVQAEYAVARDTRRTNMERLALAHRCGFNMILPVPGGASYADSEGSTRSIEAYLDEASRLGIAVMYDMRHGFTDLAEVREQVTRFRNHPALLLWYIADEPDGPPTPLDSVARAAELIRSLDPYHPTAVVLNCRDHHWSAYTTGVDILLADVYSTALNPIWSKKWSTPVTPTFGASGCDGCVGNFYDLTSRLDEWRERARVEGRTRELVHWVVPQAFDDHGEEFWWRVPEGLEEAVQIILAWNHGAMGHCAWLASSATPDLLNNASFIAQHLYTQSDFLIGAASTRRALETSVPLDGSNGLDVAAWTRALPGGIEETLVMAVQMNYIGPDQSVEFGVGGARGRVKDVLFGQVRIKEDGSPLFVMGRTSVAAVVLRYRKHDEEGLDITPKLTMPVPVGMRS</sequence>
<dbReference type="InterPro" id="IPR017853">
    <property type="entry name" value="GH"/>
</dbReference>
<dbReference type="Gene3D" id="3.20.20.80">
    <property type="entry name" value="Glycosidases"/>
    <property type="match status" value="1"/>
</dbReference>
<reference evidence="3 4" key="1">
    <citation type="submission" date="2018-11" db="EMBL/GenBank/DDBJ databases">
        <title>Genome sequence of Saitozyma podzolica DSM 27192.</title>
        <authorList>
            <person name="Aliyu H."/>
            <person name="Gorte O."/>
            <person name="Ochsenreither K."/>
        </authorList>
    </citation>
    <scope>NUCLEOTIDE SEQUENCE [LARGE SCALE GENOMIC DNA]</scope>
    <source>
        <strain evidence="3 4">DSM 27192</strain>
    </source>
</reference>
<evidence type="ECO:0000313" key="3">
    <source>
        <dbReference type="EMBL" id="RSH88776.1"/>
    </source>
</evidence>
<keyword evidence="4" id="KW-1185">Reference proteome</keyword>
<dbReference type="SUPFAM" id="SSF51445">
    <property type="entry name" value="(Trans)glycosidases"/>
    <property type="match status" value="1"/>
</dbReference>
<dbReference type="STRING" id="1890683.A0A427YCI1"/>
<evidence type="ECO:0000256" key="1">
    <source>
        <dbReference type="SAM" id="SignalP"/>
    </source>
</evidence>
<protein>
    <recommendedName>
        <fullName evidence="2">Glycoside hydrolase family 2 catalytic domain-containing protein</fullName>
    </recommendedName>
</protein>
<organism evidence="3 4">
    <name type="scientific">Saitozyma podzolica</name>
    <dbReference type="NCBI Taxonomy" id="1890683"/>
    <lineage>
        <taxon>Eukaryota</taxon>
        <taxon>Fungi</taxon>
        <taxon>Dikarya</taxon>
        <taxon>Basidiomycota</taxon>
        <taxon>Agaricomycotina</taxon>
        <taxon>Tremellomycetes</taxon>
        <taxon>Tremellales</taxon>
        <taxon>Trimorphomycetaceae</taxon>
        <taxon>Saitozyma</taxon>
    </lineage>
</organism>
<dbReference type="OrthoDB" id="2338662at2759"/>
<feature type="chain" id="PRO_5019012157" description="Glycoside hydrolase family 2 catalytic domain-containing protein" evidence="1">
    <location>
        <begin position="17"/>
        <end position="605"/>
    </location>
</feature>
<feature type="signal peptide" evidence="1">
    <location>
        <begin position="1"/>
        <end position="16"/>
    </location>
</feature>
<evidence type="ECO:0000313" key="4">
    <source>
        <dbReference type="Proteomes" id="UP000279259"/>
    </source>
</evidence>
<dbReference type="Proteomes" id="UP000279259">
    <property type="component" value="Unassembled WGS sequence"/>
</dbReference>
<dbReference type="AlphaFoldDB" id="A0A427YCI1"/>
<dbReference type="GO" id="GO:0004553">
    <property type="term" value="F:hydrolase activity, hydrolyzing O-glycosyl compounds"/>
    <property type="evidence" value="ECO:0007669"/>
    <property type="project" value="InterPro"/>
</dbReference>
<dbReference type="Pfam" id="PF02836">
    <property type="entry name" value="Glyco_hydro_2_C"/>
    <property type="match status" value="1"/>
</dbReference>
<gene>
    <name evidence="3" type="ORF">EHS25_003004</name>
</gene>
<proteinExistence type="predicted"/>
<dbReference type="InterPro" id="IPR006103">
    <property type="entry name" value="Glyco_hydro_2_cat"/>
</dbReference>
<name>A0A427YCI1_9TREE</name>
<dbReference type="GO" id="GO:0005975">
    <property type="term" value="P:carbohydrate metabolic process"/>
    <property type="evidence" value="ECO:0007669"/>
    <property type="project" value="InterPro"/>
</dbReference>
<comment type="caution">
    <text evidence="3">The sequence shown here is derived from an EMBL/GenBank/DDBJ whole genome shotgun (WGS) entry which is preliminary data.</text>
</comment>
<accession>A0A427YCI1</accession>
<dbReference type="EMBL" id="RSCD01000016">
    <property type="protein sequence ID" value="RSH88776.1"/>
    <property type="molecule type" value="Genomic_DNA"/>
</dbReference>
<evidence type="ECO:0000259" key="2">
    <source>
        <dbReference type="Pfam" id="PF02836"/>
    </source>
</evidence>